<evidence type="ECO:0000256" key="4">
    <source>
        <dbReference type="ARBA" id="ARBA00022679"/>
    </source>
</evidence>
<gene>
    <name evidence="11" type="ORF">DF185_04290</name>
</gene>
<dbReference type="AlphaFoldDB" id="A0A2V3ZZ05"/>
<keyword evidence="12" id="KW-1185">Reference proteome</keyword>
<dbReference type="CDD" id="cd16917">
    <property type="entry name" value="HATPase_UhpB-NarQ-NarX-like"/>
    <property type="match status" value="1"/>
</dbReference>
<evidence type="ECO:0000256" key="2">
    <source>
        <dbReference type="ARBA" id="ARBA00012438"/>
    </source>
</evidence>
<evidence type="ECO:0000256" key="7">
    <source>
        <dbReference type="ARBA" id="ARBA00022840"/>
    </source>
</evidence>
<dbReference type="InterPro" id="IPR003594">
    <property type="entry name" value="HATPase_dom"/>
</dbReference>
<dbReference type="GO" id="GO:0000155">
    <property type="term" value="F:phosphorelay sensor kinase activity"/>
    <property type="evidence" value="ECO:0007669"/>
    <property type="project" value="InterPro"/>
</dbReference>
<dbReference type="OrthoDB" id="9778366at2"/>
<protein>
    <recommendedName>
        <fullName evidence="2">histidine kinase</fullName>
        <ecNumber evidence="2">2.7.13.3</ecNumber>
    </recommendedName>
</protein>
<dbReference type="SUPFAM" id="SSF55874">
    <property type="entry name" value="ATPase domain of HSP90 chaperone/DNA topoisomerase II/histidine kinase"/>
    <property type="match status" value="1"/>
</dbReference>
<dbReference type="Gene3D" id="1.20.5.1930">
    <property type="match status" value="1"/>
</dbReference>
<dbReference type="Gene3D" id="3.30.565.10">
    <property type="entry name" value="Histidine kinase-like ATPase, C-terminal domain"/>
    <property type="match status" value="1"/>
</dbReference>
<proteinExistence type="predicted"/>
<evidence type="ECO:0000259" key="10">
    <source>
        <dbReference type="PROSITE" id="PS50109"/>
    </source>
</evidence>
<evidence type="ECO:0000256" key="3">
    <source>
        <dbReference type="ARBA" id="ARBA00022553"/>
    </source>
</evidence>
<dbReference type="GO" id="GO:0016020">
    <property type="term" value="C:membrane"/>
    <property type="evidence" value="ECO:0007669"/>
    <property type="project" value="InterPro"/>
</dbReference>
<dbReference type="InterPro" id="IPR011712">
    <property type="entry name" value="Sig_transdc_His_kin_sub3_dim/P"/>
</dbReference>
<keyword evidence="9" id="KW-0472">Membrane</keyword>
<name>A0A2V3ZZ05_9BACT</name>
<dbReference type="InterPro" id="IPR036890">
    <property type="entry name" value="HATPase_C_sf"/>
</dbReference>
<dbReference type="EC" id="2.7.13.3" evidence="2"/>
<feature type="domain" description="Histidine kinase" evidence="10">
    <location>
        <begin position="217"/>
        <end position="413"/>
    </location>
</feature>
<feature type="transmembrane region" description="Helical" evidence="9">
    <location>
        <begin position="171"/>
        <end position="190"/>
    </location>
</feature>
<accession>A0A2V3ZZ05</accession>
<comment type="catalytic activity">
    <reaction evidence="1">
        <text>ATP + protein L-histidine = ADP + protein N-phospho-L-histidine.</text>
        <dbReference type="EC" id="2.7.13.3"/>
    </reaction>
</comment>
<dbReference type="GO" id="GO:0046983">
    <property type="term" value="F:protein dimerization activity"/>
    <property type="evidence" value="ECO:0007669"/>
    <property type="project" value="InterPro"/>
</dbReference>
<dbReference type="Proteomes" id="UP000248079">
    <property type="component" value="Unassembled WGS sequence"/>
</dbReference>
<dbReference type="EMBL" id="QFLI01000002">
    <property type="protein sequence ID" value="PXY01875.1"/>
    <property type="molecule type" value="Genomic_DNA"/>
</dbReference>
<dbReference type="RefSeq" id="WP_110359512.1">
    <property type="nucleotide sequence ID" value="NZ_QFLI01000002.1"/>
</dbReference>
<dbReference type="InterPro" id="IPR050482">
    <property type="entry name" value="Sensor_HK_TwoCompSys"/>
</dbReference>
<evidence type="ECO:0000313" key="11">
    <source>
        <dbReference type="EMBL" id="PXY01875.1"/>
    </source>
</evidence>
<reference evidence="11 12" key="1">
    <citation type="submission" date="2018-05" db="EMBL/GenBank/DDBJ databases">
        <title>Marinifilum breve JC075T sp. nov., a marine bacterium isolated from Yongle Blue Hole in the South China Sea.</title>
        <authorList>
            <person name="Fu T."/>
        </authorList>
    </citation>
    <scope>NUCLEOTIDE SEQUENCE [LARGE SCALE GENOMIC DNA]</scope>
    <source>
        <strain evidence="11 12">JC075</strain>
    </source>
</reference>
<sequence length="417" mass="47598">MNRRFFVKQKIALILIGFSLVAIAAILYTLDRSSELDNDHIALVENSEKIEIKVYDIRINYGDYQKKADPAISFAIDSLFAKAYQNIKNIQTIASREFEFNTSENSNFITALMKLKSAILDLDSMIQNEQVPAQDENFKQKIRMFTKAFADYEKALHLYINQTNQKFKRNIFFLLSFILFLLIGSLFLVIRLMNSLTNAHLQLVRNTMTVEQRERKRIARELHDGLGALLSSIGLYGKMLGKDLAEDKTSLDKVQQINQLSKQALDTVSEVINNLNPSVLNRYNLQESLQRLVDKINNLDNVDVTLQMDEFKGKPMQSTQVVIYRICSELINNTLKHAKATNIQIKLSGEGILVLQYLDNGVGFDFDRMKAKNGKGMGLQNIIERVESINGSYNVQTSKNNGFKIKIQFALSKSKQK</sequence>
<evidence type="ECO:0000256" key="5">
    <source>
        <dbReference type="ARBA" id="ARBA00022741"/>
    </source>
</evidence>
<keyword evidence="3" id="KW-0597">Phosphoprotein</keyword>
<comment type="caution">
    <text evidence="11">The sequence shown here is derived from an EMBL/GenBank/DDBJ whole genome shotgun (WGS) entry which is preliminary data.</text>
</comment>
<dbReference type="GO" id="GO:0005524">
    <property type="term" value="F:ATP binding"/>
    <property type="evidence" value="ECO:0007669"/>
    <property type="project" value="UniProtKB-KW"/>
</dbReference>
<keyword evidence="4" id="KW-0808">Transferase</keyword>
<dbReference type="PROSITE" id="PS50109">
    <property type="entry name" value="HIS_KIN"/>
    <property type="match status" value="1"/>
</dbReference>
<dbReference type="Pfam" id="PF07730">
    <property type="entry name" value="HisKA_3"/>
    <property type="match status" value="1"/>
</dbReference>
<keyword evidence="9" id="KW-0812">Transmembrane</keyword>
<dbReference type="PANTHER" id="PTHR24421:SF10">
    <property type="entry name" value="NITRATE_NITRITE SENSOR PROTEIN NARQ"/>
    <property type="match status" value="1"/>
</dbReference>
<evidence type="ECO:0000256" key="1">
    <source>
        <dbReference type="ARBA" id="ARBA00000085"/>
    </source>
</evidence>
<evidence type="ECO:0000256" key="8">
    <source>
        <dbReference type="ARBA" id="ARBA00023012"/>
    </source>
</evidence>
<dbReference type="Pfam" id="PF02518">
    <property type="entry name" value="HATPase_c"/>
    <property type="match status" value="1"/>
</dbReference>
<keyword evidence="5" id="KW-0547">Nucleotide-binding</keyword>
<dbReference type="PANTHER" id="PTHR24421">
    <property type="entry name" value="NITRATE/NITRITE SENSOR PROTEIN NARX-RELATED"/>
    <property type="match status" value="1"/>
</dbReference>
<feature type="transmembrane region" description="Helical" evidence="9">
    <location>
        <begin position="12"/>
        <end position="30"/>
    </location>
</feature>
<evidence type="ECO:0000313" key="12">
    <source>
        <dbReference type="Proteomes" id="UP000248079"/>
    </source>
</evidence>
<keyword evidence="9" id="KW-1133">Transmembrane helix</keyword>
<organism evidence="11 12">
    <name type="scientific">Marinifilum breve</name>
    <dbReference type="NCBI Taxonomy" id="2184082"/>
    <lineage>
        <taxon>Bacteria</taxon>
        <taxon>Pseudomonadati</taxon>
        <taxon>Bacteroidota</taxon>
        <taxon>Bacteroidia</taxon>
        <taxon>Marinilabiliales</taxon>
        <taxon>Marinifilaceae</taxon>
    </lineage>
</organism>
<keyword evidence="6" id="KW-0418">Kinase</keyword>
<dbReference type="SMART" id="SM00387">
    <property type="entry name" value="HATPase_c"/>
    <property type="match status" value="1"/>
</dbReference>
<keyword evidence="8" id="KW-0902">Two-component regulatory system</keyword>
<evidence type="ECO:0000256" key="6">
    <source>
        <dbReference type="ARBA" id="ARBA00022777"/>
    </source>
</evidence>
<evidence type="ECO:0000256" key="9">
    <source>
        <dbReference type="SAM" id="Phobius"/>
    </source>
</evidence>
<dbReference type="InterPro" id="IPR005467">
    <property type="entry name" value="His_kinase_dom"/>
</dbReference>
<keyword evidence="7" id="KW-0067">ATP-binding</keyword>